<evidence type="ECO:0000256" key="3">
    <source>
        <dbReference type="ARBA" id="ARBA00022679"/>
    </source>
</evidence>
<dbReference type="RefSeq" id="WP_315880359.1">
    <property type="nucleotide sequence ID" value="NZ_JAWCTQ010000039.1"/>
</dbReference>
<accession>A0ABU3QRT1</accession>
<dbReference type="Pfam" id="PF01035">
    <property type="entry name" value="DNA_binding_1"/>
    <property type="match status" value="1"/>
</dbReference>
<dbReference type="GO" id="GO:0003908">
    <property type="term" value="F:methylated-DNA-[protein]-cysteine S-methyltransferase activity"/>
    <property type="evidence" value="ECO:0007669"/>
    <property type="project" value="UniProtKB-EC"/>
</dbReference>
<gene>
    <name evidence="10" type="ORF">RND61_25105</name>
</gene>
<evidence type="ECO:0000256" key="7">
    <source>
        <dbReference type="SAM" id="SignalP"/>
    </source>
</evidence>
<dbReference type="InterPro" id="IPR008332">
    <property type="entry name" value="MethylG_MeTrfase_N"/>
</dbReference>
<protein>
    <submittedName>
        <fullName evidence="10">Methylated-DNA--[protein]-cysteine S-methyltransferase</fullName>
        <ecNumber evidence="10">2.1.1.63</ecNumber>
    </submittedName>
</protein>
<organism evidence="10 11">
    <name type="scientific">Streptomyces tamarix</name>
    <dbReference type="NCBI Taxonomy" id="3078565"/>
    <lineage>
        <taxon>Bacteria</taxon>
        <taxon>Bacillati</taxon>
        <taxon>Actinomycetota</taxon>
        <taxon>Actinomycetes</taxon>
        <taxon>Kitasatosporales</taxon>
        <taxon>Streptomycetaceae</taxon>
        <taxon>Streptomyces</taxon>
    </lineage>
</organism>
<dbReference type="Gene3D" id="1.10.10.10">
    <property type="entry name" value="Winged helix-like DNA-binding domain superfamily/Winged helix DNA-binding domain"/>
    <property type="match status" value="1"/>
</dbReference>
<evidence type="ECO:0000259" key="9">
    <source>
        <dbReference type="Pfam" id="PF02870"/>
    </source>
</evidence>
<keyword evidence="4" id="KW-0227">DNA damage</keyword>
<keyword evidence="2 10" id="KW-0489">Methyltransferase</keyword>
<sequence>MRTTSYPATATAATATVTAAVAVHATPLGPLVLAATGEALVLCCFDPPEAAVERARRSGLPTTEEGEATAAQRRVLDEARTQLDAYLSGGRRDFTMPMDLRLATPFSRRAVSILGEFVPYGRTATYARLAEALDRPRAARAVGTALGANPLCVVLPCHRIVSSTGGLNGYAGGLAAKRYLLDLEAAARPADRLPL</sequence>
<dbReference type="InterPro" id="IPR036388">
    <property type="entry name" value="WH-like_DNA-bd_sf"/>
</dbReference>
<dbReference type="EC" id="2.1.1.63" evidence="10"/>
<evidence type="ECO:0000259" key="8">
    <source>
        <dbReference type="Pfam" id="PF01035"/>
    </source>
</evidence>
<dbReference type="PANTHER" id="PTHR10815:SF13">
    <property type="entry name" value="METHYLATED-DNA--PROTEIN-CYSTEINE METHYLTRANSFERASE"/>
    <property type="match status" value="1"/>
</dbReference>
<dbReference type="EMBL" id="JAWCTQ010000039">
    <property type="protein sequence ID" value="MDT9685316.1"/>
    <property type="molecule type" value="Genomic_DNA"/>
</dbReference>
<dbReference type="InterPro" id="IPR001497">
    <property type="entry name" value="MethylDNA_cys_MeTrfase_AS"/>
</dbReference>
<feature type="domain" description="Methylguanine DNA methyltransferase ribonuclease-like" evidence="9">
    <location>
        <begin position="25"/>
        <end position="100"/>
    </location>
</feature>
<feature type="domain" description="Methylated-DNA-[protein]-cysteine S-methyltransferase DNA binding" evidence="8">
    <location>
        <begin position="106"/>
        <end position="185"/>
    </location>
</feature>
<dbReference type="InterPro" id="IPR036631">
    <property type="entry name" value="MGMT_N_sf"/>
</dbReference>
<comment type="caution">
    <text evidence="10">The sequence shown here is derived from an EMBL/GenBank/DDBJ whole genome shotgun (WGS) entry which is preliminary data.</text>
</comment>
<feature type="signal peptide" evidence="7">
    <location>
        <begin position="1"/>
        <end position="25"/>
    </location>
</feature>
<evidence type="ECO:0000313" key="11">
    <source>
        <dbReference type="Proteomes" id="UP001250181"/>
    </source>
</evidence>
<keyword evidence="3 10" id="KW-0808">Transferase</keyword>
<evidence type="ECO:0000256" key="1">
    <source>
        <dbReference type="ARBA" id="ARBA00001286"/>
    </source>
</evidence>
<dbReference type="Gene3D" id="3.30.160.70">
    <property type="entry name" value="Methylated DNA-protein cysteine methyltransferase domain"/>
    <property type="match status" value="1"/>
</dbReference>
<evidence type="ECO:0000256" key="4">
    <source>
        <dbReference type="ARBA" id="ARBA00022763"/>
    </source>
</evidence>
<name>A0ABU3QRT1_9ACTN</name>
<dbReference type="SUPFAM" id="SSF53155">
    <property type="entry name" value="Methylated DNA-protein cysteine methyltransferase domain"/>
    <property type="match status" value="1"/>
</dbReference>
<evidence type="ECO:0000313" key="10">
    <source>
        <dbReference type="EMBL" id="MDT9685316.1"/>
    </source>
</evidence>
<dbReference type="GO" id="GO:0032259">
    <property type="term" value="P:methylation"/>
    <property type="evidence" value="ECO:0007669"/>
    <property type="project" value="UniProtKB-KW"/>
</dbReference>
<dbReference type="InterPro" id="IPR014048">
    <property type="entry name" value="MethylDNA_cys_MeTrfase_DNA-bd"/>
</dbReference>
<feature type="chain" id="PRO_5045097846" evidence="7">
    <location>
        <begin position="26"/>
        <end position="195"/>
    </location>
</feature>
<comment type="catalytic activity">
    <reaction evidence="6">
        <text>a 6-O-methyl-2'-deoxyguanosine in DNA + L-cysteinyl-[protein] = S-methyl-L-cysteinyl-[protein] + a 2'-deoxyguanosine in DNA</text>
        <dbReference type="Rhea" id="RHEA:24000"/>
        <dbReference type="Rhea" id="RHEA-COMP:10131"/>
        <dbReference type="Rhea" id="RHEA-COMP:10132"/>
        <dbReference type="Rhea" id="RHEA-COMP:11367"/>
        <dbReference type="Rhea" id="RHEA-COMP:11368"/>
        <dbReference type="ChEBI" id="CHEBI:29950"/>
        <dbReference type="ChEBI" id="CHEBI:82612"/>
        <dbReference type="ChEBI" id="CHEBI:85445"/>
        <dbReference type="ChEBI" id="CHEBI:85448"/>
        <dbReference type="EC" id="2.1.1.63"/>
    </reaction>
</comment>
<dbReference type="InterPro" id="IPR036217">
    <property type="entry name" value="MethylDNA_cys_MeTrfase_DNAb"/>
</dbReference>
<evidence type="ECO:0000256" key="2">
    <source>
        <dbReference type="ARBA" id="ARBA00022603"/>
    </source>
</evidence>
<reference evidence="10 11" key="1">
    <citation type="submission" date="2023-09" db="EMBL/GenBank/DDBJ databases">
        <title>Streptomyces sp. nov.: A antagonism against Alternaria gaisen Producing Streptochlin, Isolated from Tamarix root soil.</title>
        <authorList>
            <person name="Chen Y."/>
        </authorList>
    </citation>
    <scope>NUCLEOTIDE SEQUENCE [LARGE SCALE GENOMIC DNA]</scope>
    <source>
        <strain evidence="10 11">TRM76323</strain>
    </source>
</reference>
<dbReference type="SUPFAM" id="SSF46767">
    <property type="entry name" value="Methylated DNA-protein cysteine methyltransferase, C-terminal domain"/>
    <property type="match status" value="1"/>
</dbReference>
<dbReference type="CDD" id="cd06445">
    <property type="entry name" value="ATase"/>
    <property type="match status" value="1"/>
</dbReference>
<evidence type="ECO:0000256" key="6">
    <source>
        <dbReference type="ARBA" id="ARBA00049348"/>
    </source>
</evidence>
<dbReference type="Proteomes" id="UP001250181">
    <property type="component" value="Unassembled WGS sequence"/>
</dbReference>
<dbReference type="PROSITE" id="PS00374">
    <property type="entry name" value="MGMT"/>
    <property type="match status" value="1"/>
</dbReference>
<keyword evidence="11" id="KW-1185">Reference proteome</keyword>
<keyword evidence="7" id="KW-0732">Signal</keyword>
<proteinExistence type="predicted"/>
<keyword evidence="5" id="KW-0234">DNA repair</keyword>
<dbReference type="PANTHER" id="PTHR10815">
    <property type="entry name" value="METHYLATED-DNA--PROTEIN-CYSTEINE METHYLTRANSFERASE"/>
    <property type="match status" value="1"/>
</dbReference>
<evidence type="ECO:0000256" key="5">
    <source>
        <dbReference type="ARBA" id="ARBA00023204"/>
    </source>
</evidence>
<dbReference type="NCBIfam" id="TIGR00589">
    <property type="entry name" value="ogt"/>
    <property type="match status" value="1"/>
</dbReference>
<dbReference type="Pfam" id="PF02870">
    <property type="entry name" value="Methyltransf_1N"/>
    <property type="match status" value="1"/>
</dbReference>
<comment type="catalytic activity">
    <reaction evidence="1">
        <text>a 4-O-methyl-thymidine in DNA + L-cysteinyl-[protein] = a thymidine in DNA + S-methyl-L-cysteinyl-[protein]</text>
        <dbReference type="Rhea" id="RHEA:53428"/>
        <dbReference type="Rhea" id="RHEA-COMP:10131"/>
        <dbReference type="Rhea" id="RHEA-COMP:10132"/>
        <dbReference type="Rhea" id="RHEA-COMP:13555"/>
        <dbReference type="Rhea" id="RHEA-COMP:13556"/>
        <dbReference type="ChEBI" id="CHEBI:29950"/>
        <dbReference type="ChEBI" id="CHEBI:82612"/>
        <dbReference type="ChEBI" id="CHEBI:137386"/>
        <dbReference type="ChEBI" id="CHEBI:137387"/>
        <dbReference type="EC" id="2.1.1.63"/>
    </reaction>
</comment>